<dbReference type="EMBL" id="JBBPFD010000247">
    <property type="protein sequence ID" value="KAK7879534.1"/>
    <property type="molecule type" value="Genomic_DNA"/>
</dbReference>
<organism evidence="2 3">
    <name type="scientific">Mugilogobius chulae</name>
    <name type="common">yellowstripe goby</name>
    <dbReference type="NCBI Taxonomy" id="88201"/>
    <lineage>
        <taxon>Eukaryota</taxon>
        <taxon>Metazoa</taxon>
        <taxon>Chordata</taxon>
        <taxon>Craniata</taxon>
        <taxon>Vertebrata</taxon>
        <taxon>Euteleostomi</taxon>
        <taxon>Actinopterygii</taxon>
        <taxon>Neopterygii</taxon>
        <taxon>Teleostei</taxon>
        <taxon>Neoteleostei</taxon>
        <taxon>Acanthomorphata</taxon>
        <taxon>Gobiaria</taxon>
        <taxon>Gobiiformes</taxon>
        <taxon>Gobioidei</taxon>
        <taxon>Gobiidae</taxon>
        <taxon>Gobionellinae</taxon>
        <taxon>Mugilogobius</taxon>
    </lineage>
</organism>
<dbReference type="AlphaFoldDB" id="A0AAW0MG75"/>
<keyword evidence="3" id="KW-1185">Reference proteome</keyword>
<keyword evidence="1" id="KW-1133">Transmembrane helix</keyword>
<evidence type="ECO:0000313" key="3">
    <source>
        <dbReference type="Proteomes" id="UP001460270"/>
    </source>
</evidence>
<accession>A0AAW0MG75</accession>
<evidence type="ECO:0000313" key="2">
    <source>
        <dbReference type="EMBL" id="KAK7879534.1"/>
    </source>
</evidence>
<feature type="transmembrane region" description="Helical" evidence="1">
    <location>
        <begin position="28"/>
        <end position="45"/>
    </location>
</feature>
<gene>
    <name evidence="2" type="ORF">WMY93_033758</name>
</gene>
<keyword evidence="1" id="KW-0472">Membrane</keyword>
<proteinExistence type="predicted"/>
<reference evidence="3" key="1">
    <citation type="submission" date="2024-04" db="EMBL/GenBank/DDBJ databases">
        <title>Salinicola lusitanus LLJ914,a marine bacterium isolated from the Okinawa Trough.</title>
        <authorList>
            <person name="Li J."/>
        </authorList>
    </citation>
    <scope>NUCLEOTIDE SEQUENCE [LARGE SCALE GENOMIC DNA]</scope>
</reference>
<dbReference type="Proteomes" id="UP001460270">
    <property type="component" value="Unassembled WGS sequence"/>
</dbReference>
<sequence>MNPLFGGVVLVVKGQVSGQWWGVQVGRVFAAALAMLFFQVFAKAVQTPNIKHSRGFAAYNELTDQPKSPTDAWALGNSGLFNPFWKALLGLFPVRTRFDTGRFNPLEALKIGGEQLRKLRKVKVDKRAKRLNLVFWSAVLPLREQALCALVLRLDNTVRSL</sequence>
<comment type="caution">
    <text evidence="2">The sequence shown here is derived from an EMBL/GenBank/DDBJ whole genome shotgun (WGS) entry which is preliminary data.</text>
</comment>
<keyword evidence="1" id="KW-0812">Transmembrane</keyword>
<feature type="non-terminal residue" evidence="2">
    <location>
        <position position="161"/>
    </location>
</feature>
<name>A0AAW0MG75_9GOBI</name>
<protein>
    <submittedName>
        <fullName evidence="2">Uncharacterized protein</fullName>
    </submittedName>
</protein>
<evidence type="ECO:0000256" key="1">
    <source>
        <dbReference type="SAM" id="Phobius"/>
    </source>
</evidence>